<dbReference type="GeneID" id="23612120"/>
<reference evidence="1 2" key="1">
    <citation type="journal article" date="2014" name="BMC Genomics">
        <title>Oil accumulation mechanisms of the oleaginous microalga Chlorella protothecoides revealed through its genome, transcriptomes, and proteomes.</title>
        <authorList>
            <person name="Gao C."/>
            <person name="Wang Y."/>
            <person name="Shen Y."/>
            <person name="Yan D."/>
            <person name="He X."/>
            <person name="Dai J."/>
            <person name="Wu Q."/>
        </authorList>
    </citation>
    <scope>NUCLEOTIDE SEQUENCE [LARGE SCALE GENOMIC DNA]</scope>
    <source>
        <strain evidence="1 2">0710</strain>
    </source>
</reference>
<dbReference type="RefSeq" id="XP_011399745.1">
    <property type="nucleotide sequence ID" value="XM_011401443.1"/>
</dbReference>
<protein>
    <submittedName>
        <fullName evidence="1">Uncharacterized protein</fullName>
    </submittedName>
</protein>
<accession>A0A087SM43</accession>
<dbReference type="Proteomes" id="UP000028924">
    <property type="component" value="Unassembled WGS sequence"/>
</dbReference>
<dbReference type="KEGG" id="apro:F751_0729"/>
<dbReference type="AlphaFoldDB" id="A0A087SM43"/>
<keyword evidence="2" id="KW-1185">Reference proteome</keyword>
<name>A0A087SM43_AUXPR</name>
<dbReference type="EMBL" id="KL662135">
    <property type="protein sequence ID" value="KFM26797.1"/>
    <property type="molecule type" value="Genomic_DNA"/>
</dbReference>
<sequence>MSHLTTFSTIRFHLKQAQRHGAHLNFSLVCDGRSLTDCCLLGAKMRIPPCSSPPCRECLGSVSVEDASHVDRCSIPSTHLRGCPCGTMCCGHCESSPSHALDIRFRTGQNPRSCSCIERFSTRSSRAHYPFLASKGGWQEQVFRAPSLTRLGPTDAEGATHWVMFRNE</sequence>
<gene>
    <name evidence="1" type="ORF">F751_0729</name>
</gene>
<proteinExistence type="predicted"/>
<evidence type="ECO:0000313" key="2">
    <source>
        <dbReference type="Proteomes" id="UP000028924"/>
    </source>
</evidence>
<evidence type="ECO:0000313" key="1">
    <source>
        <dbReference type="EMBL" id="KFM26797.1"/>
    </source>
</evidence>
<organism evidence="1 2">
    <name type="scientific">Auxenochlorella protothecoides</name>
    <name type="common">Green microalga</name>
    <name type="synonym">Chlorella protothecoides</name>
    <dbReference type="NCBI Taxonomy" id="3075"/>
    <lineage>
        <taxon>Eukaryota</taxon>
        <taxon>Viridiplantae</taxon>
        <taxon>Chlorophyta</taxon>
        <taxon>core chlorophytes</taxon>
        <taxon>Trebouxiophyceae</taxon>
        <taxon>Chlorellales</taxon>
        <taxon>Chlorellaceae</taxon>
        <taxon>Auxenochlorella</taxon>
    </lineage>
</organism>